<evidence type="ECO:0000313" key="1">
    <source>
        <dbReference type="EMBL" id="KAF9072598.1"/>
    </source>
</evidence>
<dbReference type="AlphaFoldDB" id="A0A9P5Q0L6"/>
<sequence>MSGKVCRQIVVSNNGKFTASIYTNNPDIREEHLLEPRIQAGDQNIVFDLTTAYWWKWSDKFQVEVINWGTPAGIPPKSTDPTWLTFNKDSENEAVYSVAGDPNAPTISFKELRPIAHPKPPAPAGECRQIVVSNNGKFTASIYTNNPDLREEHLLEPKIEAGGQNIVFDLTKGYWWKHSNKFQVEVINWDTPAGNPPKSTDPTWLTFNHDSEYEAVYTVAGDPSAPTISFKELRPITNPKPPGAPGECQQIVVSNNGNFTASIYTNNPDIREEHLLEPKIQAGGQNVVFDLTKAYWWKWSDKFQVEVINWDTPAGIPPKSTDRTWLTFNKDSGQEAVYTVTGEPNAPTISFKEIRRIAGPIGSE</sequence>
<comment type="caution">
    <text evidence="1">The sequence shown here is derived from an EMBL/GenBank/DDBJ whole genome shotgun (WGS) entry which is preliminary data.</text>
</comment>
<proteinExistence type="predicted"/>
<name>A0A9P5Q0L6_9AGAR</name>
<reference evidence="1" key="1">
    <citation type="submission" date="2020-11" db="EMBL/GenBank/DDBJ databases">
        <authorList>
            <consortium name="DOE Joint Genome Institute"/>
            <person name="Ahrendt S."/>
            <person name="Riley R."/>
            <person name="Andreopoulos W."/>
            <person name="Labutti K."/>
            <person name="Pangilinan J."/>
            <person name="Ruiz-Duenas F.J."/>
            <person name="Barrasa J.M."/>
            <person name="Sanchez-Garcia M."/>
            <person name="Camarero S."/>
            <person name="Miyauchi S."/>
            <person name="Serrano A."/>
            <person name="Linde D."/>
            <person name="Babiker R."/>
            <person name="Drula E."/>
            <person name="Ayuso-Fernandez I."/>
            <person name="Pacheco R."/>
            <person name="Padilla G."/>
            <person name="Ferreira P."/>
            <person name="Barriuso J."/>
            <person name="Kellner H."/>
            <person name="Castanera R."/>
            <person name="Alfaro M."/>
            <person name="Ramirez L."/>
            <person name="Pisabarro A.G."/>
            <person name="Kuo A."/>
            <person name="Tritt A."/>
            <person name="Lipzen A."/>
            <person name="He G."/>
            <person name="Yan M."/>
            <person name="Ng V."/>
            <person name="Cullen D."/>
            <person name="Martin F."/>
            <person name="Rosso M.-N."/>
            <person name="Henrissat B."/>
            <person name="Hibbett D."/>
            <person name="Martinez A.T."/>
            <person name="Grigoriev I.V."/>
        </authorList>
    </citation>
    <scope>NUCLEOTIDE SEQUENCE</scope>
    <source>
        <strain evidence="1">AH 40177</strain>
    </source>
</reference>
<keyword evidence="2" id="KW-1185">Reference proteome</keyword>
<protein>
    <submittedName>
        <fullName evidence="1">Uncharacterized protein</fullName>
    </submittedName>
</protein>
<dbReference type="EMBL" id="JADNRY010000023">
    <property type="protein sequence ID" value="KAF9072598.1"/>
    <property type="molecule type" value="Genomic_DNA"/>
</dbReference>
<evidence type="ECO:0000313" key="2">
    <source>
        <dbReference type="Proteomes" id="UP000772434"/>
    </source>
</evidence>
<dbReference type="OrthoDB" id="3113480at2759"/>
<organism evidence="1 2">
    <name type="scientific">Rhodocollybia butyracea</name>
    <dbReference type="NCBI Taxonomy" id="206335"/>
    <lineage>
        <taxon>Eukaryota</taxon>
        <taxon>Fungi</taxon>
        <taxon>Dikarya</taxon>
        <taxon>Basidiomycota</taxon>
        <taxon>Agaricomycotina</taxon>
        <taxon>Agaricomycetes</taxon>
        <taxon>Agaricomycetidae</taxon>
        <taxon>Agaricales</taxon>
        <taxon>Marasmiineae</taxon>
        <taxon>Omphalotaceae</taxon>
        <taxon>Rhodocollybia</taxon>
    </lineage>
</organism>
<gene>
    <name evidence="1" type="ORF">BDP27DRAFT_1320234</name>
</gene>
<accession>A0A9P5Q0L6</accession>
<dbReference type="Proteomes" id="UP000772434">
    <property type="component" value="Unassembled WGS sequence"/>
</dbReference>